<keyword evidence="2" id="KW-1185">Reference proteome</keyword>
<organism evidence="1 2">
    <name type="scientific">Hypholoma sublateritium (strain FD-334 SS-4)</name>
    <dbReference type="NCBI Taxonomy" id="945553"/>
    <lineage>
        <taxon>Eukaryota</taxon>
        <taxon>Fungi</taxon>
        <taxon>Dikarya</taxon>
        <taxon>Basidiomycota</taxon>
        <taxon>Agaricomycotina</taxon>
        <taxon>Agaricomycetes</taxon>
        <taxon>Agaricomycetidae</taxon>
        <taxon>Agaricales</taxon>
        <taxon>Agaricineae</taxon>
        <taxon>Strophariaceae</taxon>
        <taxon>Hypholoma</taxon>
    </lineage>
</organism>
<gene>
    <name evidence="1" type="ORF">HYPSUDRAFT_641418</name>
</gene>
<dbReference type="EMBL" id="KN817547">
    <property type="protein sequence ID" value="KJA22848.1"/>
    <property type="molecule type" value="Genomic_DNA"/>
</dbReference>
<protein>
    <submittedName>
        <fullName evidence="1">Uncharacterized protein</fullName>
    </submittedName>
</protein>
<evidence type="ECO:0000313" key="1">
    <source>
        <dbReference type="EMBL" id="KJA22848.1"/>
    </source>
</evidence>
<evidence type="ECO:0000313" key="2">
    <source>
        <dbReference type="Proteomes" id="UP000054270"/>
    </source>
</evidence>
<name>A0A0D2MGS9_HYPSF</name>
<accession>A0A0D2MGS9</accession>
<reference evidence="2" key="1">
    <citation type="submission" date="2014-04" db="EMBL/GenBank/DDBJ databases">
        <title>Evolutionary Origins and Diversification of the Mycorrhizal Mutualists.</title>
        <authorList>
            <consortium name="DOE Joint Genome Institute"/>
            <consortium name="Mycorrhizal Genomics Consortium"/>
            <person name="Kohler A."/>
            <person name="Kuo A."/>
            <person name="Nagy L.G."/>
            <person name="Floudas D."/>
            <person name="Copeland A."/>
            <person name="Barry K.W."/>
            <person name="Cichocki N."/>
            <person name="Veneault-Fourrey C."/>
            <person name="LaButti K."/>
            <person name="Lindquist E.A."/>
            <person name="Lipzen A."/>
            <person name="Lundell T."/>
            <person name="Morin E."/>
            <person name="Murat C."/>
            <person name="Riley R."/>
            <person name="Ohm R."/>
            <person name="Sun H."/>
            <person name="Tunlid A."/>
            <person name="Henrissat B."/>
            <person name="Grigoriev I.V."/>
            <person name="Hibbett D.S."/>
            <person name="Martin F."/>
        </authorList>
    </citation>
    <scope>NUCLEOTIDE SEQUENCE [LARGE SCALE GENOMIC DNA]</scope>
    <source>
        <strain evidence="2">FD-334 SS-4</strain>
    </source>
</reference>
<dbReference type="AlphaFoldDB" id="A0A0D2MGS9"/>
<proteinExistence type="predicted"/>
<dbReference type="Proteomes" id="UP000054270">
    <property type="component" value="Unassembled WGS sequence"/>
</dbReference>
<sequence>MRLQHVMSLSVIAAGTLVSASDSHLPLVGAASLPLAIAERTASALIPFTLVGVVLLSSTPVSACVPRGDDFGLGGGD</sequence>